<proteinExistence type="predicted"/>
<keyword evidence="2" id="KW-0548">Nucleotidyltransferase</keyword>
<dbReference type="AlphaFoldDB" id="A0A9P6KY22"/>
<dbReference type="SUPFAM" id="SSF50630">
    <property type="entry name" value="Acid proteases"/>
    <property type="match status" value="1"/>
</dbReference>
<dbReference type="Proteomes" id="UP000740883">
    <property type="component" value="Unassembled WGS sequence"/>
</dbReference>
<evidence type="ECO:0000313" key="7">
    <source>
        <dbReference type="EMBL" id="KAF9761112.1"/>
    </source>
</evidence>
<name>A0A9P6KY22_9MICR</name>
<evidence type="ECO:0000256" key="4">
    <source>
        <dbReference type="ARBA" id="ARBA00022750"/>
    </source>
</evidence>
<dbReference type="PANTHER" id="PTHR37984">
    <property type="entry name" value="PROTEIN CBG26694"/>
    <property type="match status" value="1"/>
</dbReference>
<comment type="caution">
    <text evidence="7">The sequence shown here is derived from an EMBL/GenBank/DDBJ whole genome shotgun (WGS) entry which is preliminary data.</text>
</comment>
<dbReference type="GO" id="GO:0004190">
    <property type="term" value="F:aspartic-type endopeptidase activity"/>
    <property type="evidence" value="ECO:0007669"/>
    <property type="project" value="UniProtKB-KW"/>
</dbReference>
<dbReference type="OrthoDB" id="8029257at2759"/>
<evidence type="ECO:0000313" key="8">
    <source>
        <dbReference type="Proteomes" id="UP000740883"/>
    </source>
</evidence>
<dbReference type="PANTHER" id="PTHR37984:SF5">
    <property type="entry name" value="PROTEIN NYNRIN-LIKE"/>
    <property type="match status" value="1"/>
</dbReference>
<evidence type="ECO:0000256" key="2">
    <source>
        <dbReference type="ARBA" id="ARBA00022695"/>
    </source>
</evidence>
<evidence type="ECO:0000256" key="1">
    <source>
        <dbReference type="ARBA" id="ARBA00022679"/>
    </source>
</evidence>
<keyword evidence="4" id="KW-0645">Protease</keyword>
<evidence type="ECO:0000256" key="6">
    <source>
        <dbReference type="SAM" id="MobiDB-lite"/>
    </source>
</evidence>
<dbReference type="InterPro" id="IPR021109">
    <property type="entry name" value="Peptidase_aspartic_dom_sf"/>
</dbReference>
<dbReference type="EMBL" id="SBJO01000416">
    <property type="protein sequence ID" value="KAF9761112.1"/>
    <property type="molecule type" value="Genomic_DNA"/>
</dbReference>
<feature type="region of interest" description="Disordered" evidence="6">
    <location>
        <begin position="163"/>
        <end position="187"/>
    </location>
</feature>
<keyword evidence="5" id="KW-0255">Endonuclease</keyword>
<dbReference type="GO" id="GO:0004519">
    <property type="term" value="F:endonuclease activity"/>
    <property type="evidence" value="ECO:0007669"/>
    <property type="project" value="UniProtKB-KW"/>
</dbReference>
<protein>
    <submittedName>
        <fullName evidence="7">Transposon Tf2-8 polyprotein</fullName>
    </submittedName>
</protein>
<evidence type="ECO:0000256" key="5">
    <source>
        <dbReference type="ARBA" id="ARBA00022759"/>
    </source>
</evidence>
<dbReference type="InterPro" id="IPR001969">
    <property type="entry name" value="Aspartic_peptidase_AS"/>
</dbReference>
<organism evidence="7 8">
    <name type="scientific">Nosema granulosis</name>
    <dbReference type="NCBI Taxonomy" id="83296"/>
    <lineage>
        <taxon>Eukaryota</taxon>
        <taxon>Fungi</taxon>
        <taxon>Fungi incertae sedis</taxon>
        <taxon>Microsporidia</taxon>
        <taxon>Nosematidae</taxon>
        <taxon>Nosema</taxon>
    </lineage>
</organism>
<reference evidence="7 8" key="1">
    <citation type="journal article" date="2020" name="Genome Biol. Evol.">
        <title>Comparative genomics of strictly vertically transmitted, feminizing microsporidia endosymbionts of amphipod crustaceans.</title>
        <authorList>
            <person name="Cormier A."/>
            <person name="Chebbi M.A."/>
            <person name="Giraud I."/>
            <person name="Wattier R."/>
            <person name="Teixeira M."/>
            <person name="Gilbert C."/>
            <person name="Rigaud T."/>
            <person name="Cordaux R."/>
        </authorList>
    </citation>
    <scope>NUCLEOTIDE SEQUENCE [LARGE SCALE GENOMIC DNA]</scope>
    <source>
        <strain evidence="7 8">Ou3-Ou53</strain>
    </source>
</reference>
<gene>
    <name evidence="7" type="primary">Tf2-8_7</name>
    <name evidence="7" type="ORF">NGRA_2844</name>
</gene>
<dbReference type="GO" id="GO:0016779">
    <property type="term" value="F:nucleotidyltransferase activity"/>
    <property type="evidence" value="ECO:0007669"/>
    <property type="project" value="UniProtKB-KW"/>
</dbReference>
<feature type="compositionally biased region" description="Basic and acidic residues" evidence="6">
    <location>
        <begin position="163"/>
        <end position="178"/>
    </location>
</feature>
<dbReference type="SUPFAM" id="SSF56672">
    <property type="entry name" value="DNA/RNA polymerases"/>
    <property type="match status" value="1"/>
</dbReference>
<sequence length="452" mass="51959">MLNLLISEKLTTKISDKRTFDTRLDTLGELILNPNEYHTYLDLMKGAQRRQFPDVIGFISFIRECKIRADLCNKNDKISEREVTDVLIKSLSKREKDILMSNEARTLTEIKDVLQKASYMMSFYRMDESTTSYTSQSNMTNSNHVTAIKQYCLYHKSPFHSTQDCRAKGNSSEKEKRKSQNLTTTSSKINQNQIMTEIEISNKLHTFLVDTGSQDNFISESLADTFTKSIKKCEKHITLAKGKSEKVNRKISHRFKLPSMQQATKEDFYIITNLPQKGLIGLKLLKKYGYNIDCVTGKLQRANHNEIQSPASPDEDILDKVDSMYTEQCNENKFLTPFINSNPKLGCIKGHKMTLPLKDDVPVNKKPYPVPIKHLPKLKEEVKKLADLKIIHDINSNYSSPAFTVPKKAGDIRLVVDYRELNKKPSKWAIHFYAFNTLLWISNVRNTSHSLT</sequence>
<evidence type="ECO:0000256" key="3">
    <source>
        <dbReference type="ARBA" id="ARBA00022722"/>
    </source>
</evidence>
<keyword evidence="5" id="KW-0378">Hydrolase</keyword>
<dbReference type="Gene3D" id="2.40.70.10">
    <property type="entry name" value="Acid Proteases"/>
    <property type="match status" value="1"/>
</dbReference>
<dbReference type="PROSITE" id="PS00141">
    <property type="entry name" value="ASP_PROTEASE"/>
    <property type="match status" value="1"/>
</dbReference>
<keyword evidence="4" id="KW-0064">Aspartyl protease</keyword>
<keyword evidence="3" id="KW-0540">Nuclease</keyword>
<keyword evidence="1" id="KW-0808">Transferase</keyword>
<keyword evidence="8" id="KW-1185">Reference proteome</keyword>
<accession>A0A9P6KY22</accession>
<dbReference type="GO" id="GO:0006508">
    <property type="term" value="P:proteolysis"/>
    <property type="evidence" value="ECO:0007669"/>
    <property type="project" value="InterPro"/>
</dbReference>
<dbReference type="Pfam" id="PF13975">
    <property type="entry name" value="gag-asp_proteas"/>
    <property type="match status" value="1"/>
</dbReference>
<dbReference type="CDD" id="cd00303">
    <property type="entry name" value="retropepsin_like"/>
    <property type="match status" value="1"/>
</dbReference>
<dbReference type="InterPro" id="IPR043502">
    <property type="entry name" value="DNA/RNA_pol_sf"/>
</dbReference>
<dbReference type="InterPro" id="IPR050951">
    <property type="entry name" value="Retrovirus_Pol_polyprotein"/>
</dbReference>
<dbReference type="Gene3D" id="3.10.10.10">
    <property type="entry name" value="HIV Type 1 Reverse Transcriptase, subunit A, domain 1"/>
    <property type="match status" value="1"/>
</dbReference>